<dbReference type="Gene3D" id="3.60.15.10">
    <property type="entry name" value="Ribonuclease Z/Hydroxyacylglutathione hydrolase-like"/>
    <property type="match status" value="1"/>
</dbReference>
<protein>
    <submittedName>
        <fullName evidence="2">MBL fold metallo-hydrolase</fullName>
    </submittedName>
</protein>
<dbReference type="PANTHER" id="PTHR42663">
    <property type="entry name" value="HYDROLASE C777.06C-RELATED-RELATED"/>
    <property type="match status" value="1"/>
</dbReference>
<dbReference type="InterPro" id="IPR001279">
    <property type="entry name" value="Metallo-B-lactamas"/>
</dbReference>
<dbReference type="RefSeq" id="WP_181268359.1">
    <property type="nucleotide sequence ID" value="NZ_BAAAGB010000001.1"/>
</dbReference>
<dbReference type="EMBL" id="VDES01000003">
    <property type="protein sequence ID" value="MBA1375964.1"/>
    <property type="molecule type" value="Genomic_DNA"/>
</dbReference>
<keyword evidence="3" id="KW-1185">Reference proteome</keyword>
<dbReference type="SMART" id="SM00849">
    <property type="entry name" value="Lactamase_B"/>
    <property type="match status" value="1"/>
</dbReference>
<evidence type="ECO:0000313" key="3">
    <source>
        <dbReference type="Proteomes" id="UP000589292"/>
    </source>
</evidence>
<evidence type="ECO:0000313" key="2">
    <source>
        <dbReference type="EMBL" id="MBA1375964.1"/>
    </source>
</evidence>
<accession>A0A7V8RGC2</accession>
<dbReference type="InterPro" id="IPR036866">
    <property type="entry name" value="RibonucZ/Hydroxyglut_hydro"/>
</dbReference>
<feature type="domain" description="Metallo-beta-lactamase" evidence="1">
    <location>
        <begin position="34"/>
        <end position="225"/>
    </location>
</feature>
<keyword evidence="2" id="KW-0378">Hydrolase</keyword>
<dbReference type="Proteomes" id="UP000589292">
    <property type="component" value="Unassembled WGS sequence"/>
</dbReference>
<proteinExistence type="predicted"/>
<dbReference type="PANTHER" id="PTHR42663:SF6">
    <property type="entry name" value="HYDROLASE C777.06C-RELATED"/>
    <property type="match status" value="1"/>
</dbReference>
<name>A0A7V8RGC2_9SPHN</name>
<comment type="caution">
    <text evidence="2">The sequence shown here is derived from an EMBL/GenBank/DDBJ whole genome shotgun (WGS) entry which is preliminary data.</text>
</comment>
<sequence>MKAILLGCGTSGGVPRIGNDWGECDPANPRNCRTRVSVIIEHDGQRILVDTSPDLRHQLLREHIGALDAVIWTHDHADHTHGIDDLRALFHRTRQPIAGYAKDYTLHSLITRFDYVFEGGDGYPATVSAAALGDEQAICGLTVRTVDQPHGPVLSTGLRFDLQGRSIVYATDFSHFTDEMVALYAGCDLLITDCLRHEKHPTHASLPMALQLAEQCGARHTVLTHMDKTLDYAALCLELPEGVEPGYDGMVVDLDRIAP</sequence>
<organism evidence="2 3">
    <name type="scientific">Sphingomonas ursincola</name>
    <dbReference type="NCBI Taxonomy" id="56361"/>
    <lineage>
        <taxon>Bacteria</taxon>
        <taxon>Pseudomonadati</taxon>
        <taxon>Pseudomonadota</taxon>
        <taxon>Alphaproteobacteria</taxon>
        <taxon>Sphingomonadales</taxon>
        <taxon>Sphingomonadaceae</taxon>
        <taxon>Sphingomonas</taxon>
    </lineage>
</organism>
<dbReference type="GO" id="GO:0016787">
    <property type="term" value="F:hydrolase activity"/>
    <property type="evidence" value="ECO:0007669"/>
    <property type="project" value="UniProtKB-KW"/>
</dbReference>
<dbReference type="CDD" id="cd16279">
    <property type="entry name" value="metallo-hydrolase-like_MBL-fold"/>
    <property type="match status" value="1"/>
</dbReference>
<evidence type="ECO:0000259" key="1">
    <source>
        <dbReference type="SMART" id="SM00849"/>
    </source>
</evidence>
<dbReference type="Pfam" id="PF12706">
    <property type="entry name" value="Lactamase_B_2"/>
    <property type="match status" value="1"/>
</dbReference>
<reference evidence="2 3" key="1">
    <citation type="journal article" date="1994" name="Int. J. Syst. Bacteriol.">
        <title>Phylogenetic positions of novel aerobic, bacteriochlorophyll a-containing bacteria and description of Roseococcus thiosulfatophilus gen. nov., sp. nov., Erythromicrobium ramosum gen. nov., sp. nov., and Erythrobacter litoralis sp. nov.</title>
        <authorList>
            <person name="Yurkov V."/>
            <person name="Stackebrandt E."/>
            <person name="Holmes A."/>
            <person name="Fuerst J.A."/>
            <person name="Hugenholtz P."/>
            <person name="Golecki J."/>
            <person name="Gad'on N."/>
            <person name="Gorlenko V.M."/>
            <person name="Kompantseva E.I."/>
            <person name="Drews G."/>
        </authorList>
    </citation>
    <scope>NUCLEOTIDE SEQUENCE [LARGE SCALE GENOMIC DNA]</scope>
    <source>
        <strain evidence="2 3">KR-99</strain>
    </source>
</reference>
<dbReference type="SUPFAM" id="SSF56281">
    <property type="entry name" value="Metallo-hydrolase/oxidoreductase"/>
    <property type="match status" value="1"/>
</dbReference>
<gene>
    <name evidence="2" type="ORF">FG486_16595</name>
</gene>
<dbReference type="AlphaFoldDB" id="A0A7V8RGC2"/>